<dbReference type="OrthoDB" id="429813at2759"/>
<dbReference type="PROSITE" id="PS50075">
    <property type="entry name" value="CARRIER"/>
    <property type="match status" value="1"/>
</dbReference>
<dbReference type="InterPro" id="IPR042099">
    <property type="entry name" value="ANL_N_sf"/>
</dbReference>
<evidence type="ECO:0000259" key="3">
    <source>
        <dbReference type="PROSITE" id="PS50075"/>
    </source>
</evidence>
<dbReference type="SUPFAM" id="SSF47336">
    <property type="entry name" value="ACP-like"/>
    <property type="match status" value="1"/>
</dbReference>
<dbReference type="Gene3D" id="3.40.50.12780">
    <property type="entry name" value="N-terminal domain of ligase-like"/>
    <property type="match status" value="1"/>
</dbReference>
<gene>
    <name evidence="4" type="ORF">NliqN6_5487</name>
</gene>
<evidence type="ECO:0000256" key="1">
    <source>
        <dbReference type="ARBA" id="ARBA00022450"/>
    </source>
</evidence>
<dbReference type="InterPro" id="IPR009081">
    <property type="entry name" value="PP-bd_ACP"/>
</dbReference>
<dbReference type="SUPFAM" id="SSF51735">
    <property type="entry name" value="NAD(P)-binding Rossmann-fold domains"/>
    <property type="match status" value="1"/>
</dbReference>
<keyword evidence="5" id="KW-1185">Reference proteome</keyword>
<dbReference type="InterPro" id="IPR036736">
    <property type="entry name" value="ACP-like_sf"/>
</dbReference>
<evidence type="ECO:0000313" key="4">
    <source>
        <dbReference type="EMBL" id="GHJ89085.1"/>
    </source>
</evidence>
<evidence type="ECO:0000313" key="5">
    <source>
        <dbReference type="Proteomes" id="UP000620104"/>
    </source>
</evidence>
<dbReference type="GO" id="GO:0031177">
    <property type="term" value="F:phosphopantetheine binding"/>
    <property type="evidence" value="ECO:0007669"/>
    <property type="project" value="InterPro"/>
</dbReference>
<comment type="caution">
    <text evidence="4">The sequence shown here is derived from an EMBL/GenBank/DDBJ whole genome shotgun (WGS) entry which is preliminary data.</text>
</comment>
<dbReference type="SUPFAM" id="SSF56801">
    <property type="entry name" value="Acetyl-CoA synthetase-like"/>
    <property type="match status" value="1"/>
</dbReference>
<keyword evidence="1" id="KW-0596">Phosphopantetheine</keyword>
<dbReference type="Pfam" id="PF00550">
    <property type="entry name" value="PP-binding"/>
    <property type="match status" value="1"/>
</dbReference>
<dbReference type="InterPro" id="IPR013120">
    <property type="entry name" value="FAR_NAD-bd"/>
</dbReference>
<dbReference type="EMBL" id="BLZA01000035">
    <property type="protein sequence ID" value="GHJ89085.1"/>
    <property type="molecule type" value="Genomic_DNA"/>
</dbReference>
<dbReference type="Gene3D" id="3.40.50.720">
    <property type="entry name" value="NAD(P)-binding Rossmann-like Domain"/>
    <property type="match status" value="1"/>
</dbReference>
<dbReference type="Pfam" id="PF00501">
    <property type="entry name" value="AMP-binding"/>
    <property type="match status" value="1"/>
</dbReference>
<dbReference type="PANTHER" id="PTHR43439:SF2">
    <property type="entry name" value="ENZYME, PUTATIVE (JCVI)-RELATED"/>
    <property type="match status" value="1"/>
</dbReference>
<name>A0A8H3TYB7_9TREE</name>
<reference evidence="4" key="1">
    <citation type="submission" date="2020-07" db="EMBL/GenBank/DDBJ databases">
        <title>Draft Genome Sequence of a Deep-Sea Yeast, Naganishia (Cryptococcus) liquefaciens strain N6.</title>
        <authorList>
            <person name="Han Y.W."/>
            <person name="Kajitani R."/>
            <person name="Morimoto H."/>
            <person name="Parhat M."/>
            <person name="Tsubouchi H."/>
            <person name="Bakenova O."/>
            <person name="Ogata M."/>
            <person name="Argunhan B."/>
            <person name="Aoki R."/>
            <person name="Kajiwara S."/>
            <person name="Itoh T."/>
            <person name="Iwasaki H."/>
        </authorList>
    </citation>
    <scope>NUCLEOTIDE SEQUENCE</scope>
    <source>
        <strain evidence="4">N6</strain>
    </source>
</reference>
<dbReference type="Proteomes" id="UP000620104">
    <property type="component" value="Unassembled WGS sequence"/>
</dbReference>
<dbReference type="PROSITE" id="PS00455">
    <property type="entry name" value="AMP_BINDING"/>
    <property type="match status" value="1"/>
</dbReference>
<dbReference type="InterPro" id="IPR036291">
    <property type="entry name" value="NAD(P)-bd_dom_sf"/>
</dbReference>
<dbReference type="Gene3D" id="1.10.1200.10">
    <property type="entry name" value="ACP-like"/>
    <property type="match status" value="1"/>
</dbReference>
<sequence>MPVPTFIAQSLTELIALRAKKQPHAPAVHTGVPQYQELQTLSYSQLQRAVDRLAVHYSFLVNDDEALASPPPPERVVAVLTSTAIDESLLEIALAKLGLTALLLSVNNSTAAVAHLVRKTKSSHLIYGDRFQQTAEEAQRQLKDEGYEVELIAERRFPIWGDGGIDGWKGTAIPARLTPEVESKRTCVILHSSGSTGFPKPVYITHYGLIANLHSALAKPGFSALPLFHGFGHFSIFRCIYHGQPFTLHPPHIPLTSANICRVIRSSPSPPTQHFAVPYVLKLLAETEEGTETLAGFEAVSFAGAAVPDDLGDRLTKAGVNLISVYGTTETGAIFNSRRDYTKDKEWNWLRNEGPIADYIRLEPQGSRTFELIVMDGWPAKIMSNQPDGSYATKDLFLQHDSRPNLFKYIGRLDDTLTQTLGEKTNPVPIENTIRGNSPLIQECIVFGDGRPQVGCLILPSEQAADLAKDREAYIKAIWPVVSDANERSPSHSSILPDMIEILPVGTDIPVATKLSILRPACYKKFADIIDSVYERYESGSSQVKREITSQEEMEAYLHETIAGAIRSKGSDLTATTDLFAYGVDSLQAMKIRNVISKSLELGNKPLGQNVVYEHPSVRELAVFLLARKSGGERTTGSEQVQRLMLELVDKWSAAVKPATKHIGHHLNGTAGPEAQVFILTGATGSLGAHILAELVALPQVAKVFCLSRAKSHEDSVARVRSSLDQRQRVLSAEQEAKIISWAADVNKPDLGLQPEEYKQLSDLATSVIVNAWPVNFTLSLASFDPHIGGAINLLNLAQESAHRATYYFSSSVGTRQGRIDPIAEEAFPDSPSTAGGMGYGQSKWVVEKTLERAALEKNARVGVLRIGQLVGDTINGVWNETEAWPLMFKSANTIGALPALDEQLSWLPVDLAAKSITEVATRSEATYKSPAVYHIVNADASSVFQKQLLGGLRLGGLKFETVDRAEWLRRLEASEEDVEKNPTKKLLSFYKGRIGNAVERGHMDFATTETSKISPTIAGCKAVSPQLAALWVKQWTANGFLSV</sequence>
<evidence type="ECO:0000256" key="2">
    <source>
        <dbReference type="ARBA" id="ARBA00022553"/>
    </source>
</evidence>
<dbReference type="Pfam" id="PF23562">
    <property type="entry name" value="AMP-binding_C_3"/>
    <property type="match status" value="1"/>
</dbReference>
<accession>A0A8H3TYB7</accession>
<organism evidence="4 5">
    <name type="scientific">Naganishia liquefaciens</name>
    <dbReference type="NCBI Taxonomy" id="104408"/>
    <lineage>
        <taxon>Eukaryota</taxon>
        <taxon>Fungi</taxon>
        <taxon>Dikarya</taxon>
        <taxon>Basidiomycota</taxon>
        <taxon>Agaricomycotina</taxon>
        <taxon>Tremellomycetes</taxon>
        <taxon>Filobasidiales</taxon>
        <taxon>Filobasidiaceae</taxon>
        <taxon>Naganishia</taxon>
    </lineage>
</organism>
<dbReference type="InterPro" id="IPR051414">
    <property type="entry name" value="Adenylate-forming_Reductase"/>
</dbReference>
<dbReference type="Pfam" id="PF07993">
    <property type="entry name" value="NAD_binding_4"/>
    <property type="match status" value="1"/>
</dbReference>
<keyword evidence="2" id="KW-0597">Phosphoprotein</keyword>
<dbReference type="AlphaFoldDB" id="A0A8H3TYB7"/>
<proteinExistence type="predicted"/>
<dbReference type="SMART" id="SM00823">
    <property type="entry name" value="PKS_PP"/>
    <property type="match status" value="1"/>
</dbReference>
<dbReference type="InterPro" id="IPR020806">
    <property type="entry name" value="PKS_PP-bd"/>
</dbReference>
<dbReference type="PANTHER" id="PTHR43439">
    <property type="entry name" value="PHENYLACETATE-COENZYME A LIGASE"/>
    <property type="match status" value="1"/>
</dbReference>
<dbReference type="InterPro" id="IPR020845">
    <property type="entry name" value="AMP-binding_CS"/>
</dbReference>
<feature type="domain" description="Carrier" evidence="3">
    <location>
        <begin position="549"/>
        <end position="629"/>
    </location>
</feature>
<protein>
    <recommendedName>
        <fullName evidence="3">Carrier domain-containing protein</fullName>
    </recommendedName>
</protein>
<dbReference type="InterPro" id="IPR000873">
    <property type="entry name" value="AMP-dep_synth/lig_dom"/>
</dbReference>